<dbReference type="Pfam" id="PF04069">
    <property type="entry name" value="OpuAC"/>
    <property type="match status" value="1"/>
</dbReference>
<dbReference type="SUPFAM" id="SSF53850">
    <property type="entry name" value="Periplasmic binding protein-like II"/>
    <property type="match status" value="1"/>
</dbReference>
<dbReference type="EMBL" id="JAZHOF010000003">
    <property type="protein sequence ID" value="MEJ8571648.1"/>
    <property type="molecule type" value="Genomic_DNA"/>
</dbReference>
<accession>A0AAW9RRS2</accession>
<keyword evidence="1" id="KW-0732">Signal</keyword>
<sequence length="333" mass="36160">MTGYRSLAAALLAGSLAAASLAGGTAGSLAGEARAADVVIGVPDWSSAKVTAHVLKALLEQEFDVDVALEDGTNESIFAAMDDGTGDIHPEVWLPNHGALNAEYVLRRKSVNMSRKGVPARQGICATRLTRDEHGITSVTDLADPAKVGIFDTDGNGKGEMWIGAADWSSTRIEKIRARSYGYAQTMDLLEAPEEIAVTAIDAAMAAGKPLVFYCYEPHYAFELHDIVFLDEPAYDPRKWTVLTPAQDPDWLEKSDAGVAWPPSFFHINYSTRLAEAHPEVAAYLESIRLDVDTVSEMTYALIVERRDPDDFAAAWISDNSDRVSAWRNGAKQ</sequence>
<gene>
    <name evidence="3" type="ORF">V3328_09210</name>
</gene>
<organism evidence="3 4">
    <name type="scientific">Microbaculum marinum</name>
    <dbReference type="NCBI Taxonomy" id="1764581"/>
    <lineage>
        <taxon>Bacteria</taxon>
        <taxon>Pseudomonadati</taxon>
        <taxon>Pseudomonadota</taxon>
        <taxon>Alphaproteobacteria</taxon>
        <taxon>Hyphomicrobiales</taxon>
        <taxon>Tepidamorphaceae</taxon>
        <taxon>Microbaculum</taxon>
    </lineage>
</organism>
<dbReference type="GO" id="GO:0022857">
    <property type="term" value="F:transmembrane transporter activity"/>
    <property type="evidence" value="ECO:0007669"/>
    <property type="project" value="InterPro"/>
</dbReference>
<dbReference type="RefSeq" id="WP_340329345.1">
    <property type="nucleotide sequence ID" value="NZ_JAZHOF010000003.1"/>
</dbReference>
<feature type="chain" id="PRO_5043936939" evidence="1">
    <location>
        <begin position="23"/>
        <end position="333"/>
    </location>
</feature>
<dbReference type="Gene3D" id="3.10.105.10">
    <property type="entry name" value="Dipeptide-binding Protein, Domain 3"/>
    <property type="match status" value="1"/>
</dbReference>
<keyword evidence="4" id="KW-1185">Reference proteome</keyword>
<evidence type="ECO:0000313" key="3">
    <source>
        <dbReference type="EMBL" id="MEJ8571648.1"/>
    </source>
</evidence>
<comment type="caution">
    <text evidence="3">The sequence shown here is derived from an EMBL/GenBank/DDBJ whole genome shotgun (WGS) entry which is preliminary data.</text>
</comment>
<evidence type="ECO:0000259" key="2">
    <source>
        <dbReference type="Pfam" id="PF04069"/>
    </source>
</evidence>
<dbReference type="Proteomes" id="UP001378188">
    <property type="component" value="Unassembled WGS sequence"/>
</dbReference>
<dbReference type="AlphaFoldDB" id="A0AAW9RRS2"/>
<dbReference type="Gene3D" id="3.40.190.10">
    <property type="entry name" value="Periplasmic binding protein-like II"/>
    <property type="match status" value="1"/>
</dbReference>
<evidence type="ECO:0000256" key="1">
    <source>
        <dbReference type="SAM" id="SignalP"/>
    </source>
</evidence>
<name>A0AAW9RRS2_9HYPH</name>
<dbReference type="GO" id="GO:0043190">
    <property type="term" value="C:ATP-binding cassette (ABC) transporter complex"/>
    <property type="evidence" value="ECO:0007669"/>
    <property type="project" value="InterPro"/>
</dbReference>
<dbReference type="CDD" id="cd13642">
    <property type="entry name" value="PBP2_BCP_1"/>
    <property type="match status" value="1"/>
</dbReference>
<proteinExistence type="predicted"/>
<dbReference type="Gene3D" id="3.40.190.100">
    <property type="entry name" value="Glycine betaine-binding periplasmic protein, domain 2"/>
    <property type="match status" value="1"/>
</dbReference>
<reference evidence="3 4" key="1">
    <citation type="submission" date="2024-02" db="EMBL/GenBank/DDBJ databases">
        <title>Genome analysis and characterization of Microbaculum marinisediminis sp. nov., isolated from marine sediment.</title>
        <authorList>
            <person name="Du Z.-J."/>
            <person name="Ye Y.-Q."/>
            <person name="Zhang Z.-R."/>
            <person name="Yuan S.-M."/>
            <person name="Zhang X.-Y."/>
        </authorList>
    </citation>
    <scope>NUCLEOTIDE SEQUENCE [LARGE SCALE GENOMIC DNA]</scope>
    <source>
        <strain evidence="3 4">SDUM1044001</strain>
    </source>
</reference>
<evidence type="ECO:0000313" key="4">
    <source>
        <dbReference type="Proteomes" id="UP001378188"/>
    </source>
</evidence>
<feature type="signal peptide" evidence="1">
    <location>
        <begin position="1"/>
        <end position="22"/>
    </location>
</feature>
<feature type="domain" description="ABC-type glycine betaine transport system substrate-binding" evidence="2">
    <location>
        <begin position="37"/>
        <end position="318"/>
    </location>
</feature>
<dbReference type="InterPro" id="IPR007210">
    <property type="entry name" value="ABC_Gly_betaine_transp_sub-bd"/>
</dbReference>
<protein>
    <submittedName>
        <fullName evidence="3">Glycine betaine ABC transporter substrate-binding protein</fullName>
    </submittedName>
</protein>